<dbReference type="FunCoup" id="C5DFF0">
    <property type="interactions" value="777"/>
</dbReference>
<dbReference type="InterPro" id="IPR043127">
    <property type="entry name" value="Sec-1-like_dom3a"/>
</dbReference>
<dbReference type="GO" id="GO:0016192">
    <property type="term" value="P:vesicle-mediated transport"/>
    <property type="evidence" value="ECO:0007669"/>
    <property type="project" value="InterPro"/>
</dbReference>
<gene>
    <name evidence="2" type="ordered locus">KLTH0D14564g</name>
</gene>
<dbReference type="Pfam" id="PF00995">
    <property type="entry name" value="Sec1"/>
    <property type="match status" value="1"/>
</dbReference>
<dbReference type="Gene3D" id="3.90.830.10">
    <property type="entry name" value="Syntaxin Binding Protein 1, Chain A, domain 2"/>
    <property type="match status" value="1"/>
</dbReference>
<protein>
    <submittedName>
        <fullName evidence="2">KLTH0D14564p</fullName>
    </submittedName>
</protein>
<dbReference type="OrthoDB" id="10262287at2759"/>
<dbReference type="InterPro" id="IPR001619">
    <property type="entry name" value="Sec1-like"/>
</dbReference>
<evidence type="ECO:0000313" key="2">
    <source>
        <dbReference type="EMBL" id="CAR22905.1"/>
    </source>
</evidence>
<sequence>MYNRDYVSGPMSKTINTRKFRRTVRDNLLNVLSRVSDGESPQVLVVQQKLVRYLNGLCTFSQLKESSAVLHIITDDANCAKNIEEVLSVSEYQLVFLVDVRSDIRLPEGLTRVIKNFKDRKAHLVYVSWETEPSNKQGKLPHHLSLQLDSAVPISPWFVLPTCTLDDNLLSCEVLYNADGDSLYAPAVKTLQKATREVLIQNLSNAVQVVLKEAGLAVTHAASFGNTSHKLVDHVRSSLEGRKDENDRFVEDTLYGARHSGLQCNLVVVERDMDLLTPLCSQLTYAGILDDLYELRGTSLVNPPTLTDVEVKTLDYTKDEVWNELKFKNFGALGPRLNELARELQTEYDARHQAESVGEIKQFVENLGSLQERQKILKLHTTLSSKVVSEVSELEDGEEESLFNRVVELEQDLVTGNASQRASCDRILELLYEGQLPRSALVRLCCILSLTCNGVREREYNLIRTEMCDAWGVNAVFRLQRLARAGMFVSKQNAAEHSPWHDFNSFAAYLDLVPQQEGESDPGRPLDASFAYCGSVPVVTRMVQLLYDRSIVTKTFSSQQPFIISRTPSWRGLEELFGQQYGRDKVREQKWDASGAARTKIIGKSEGADPVLVVFVGGATVGEVATLQFLSGQLRRKGVHKRFIVLADGIAGGARIELGG</sequence>
<reference evidence="2 3" key="1">
    <citation type="journal article" date="2009" name="Genome Res.">
        <title>Comparative genomics of protoploid Saccharomycetaceae.</title>
        <authorList>
            <consortium name="The Genolevures Consortium"/>
            <person name="Souciet J.-L."/>
            <person name="Dujon B."/>
            <person name="Gaillardin C."/>
            <person name="Johnston M."/>
            <person name="Baret P.V."/>
            <person name="Cliften P."/>
            <person name="Sherman D.J."/>
            <person name="Weissenbach J."/>
            <person name="Westhof E."/>
            <person name="Wincker P."/>
            <person name="Jubin C."/>
            <person name="Poulain J."/>
            <person name="Barbe V."/>
            <person name="Segurens B."/>
            <person name="Artiguenave F."/>
            <person name="Anthouard V."/>
            <person name="Vacherie B."/>
            <person name="Val M.-E."/>
            <person name="Fulton R.S."/>
            <person name="Minx P."/>
            <person name="Wilson R."/>
            <person name="Durrens P."/>
            <person name="Jean G."/>
            <person name="Marck C."/>
            <person name="Martin T."/>
            <person name="Nikolski M."/>
            <person name="Rolland T."/>
            <person name="Seret M.-L."/>
            <person name="Casaregola S."/>
            <person name="Despons L."/>
            <person name="Fairhead C."/>
            <person name="Fischer G."/>
            <person name="Lafontaine I."/>
            <person name="Leh V."/>
            <person name="Lemaire M."/>
            <person name="de Montigny J."/>
            <person name="Neuveglise C."/>
            <person name="Thierry A."/>
            <person name="Blanc-Lenfle I."/>
            <person name="Bleykasten C."/>
            <person name="Diffels J."/>
            <person name="Fritsch E."/>
            <person name="Frangeul L."/>
            <person name="Goeffon A."/>
            <person name="Jauniaux N."/>
            <person name="Kachouri-Lafond R."/>
            <person name="Payen C."/>
            <person name="Potier S."/>
            <person name="Pribylova L."/>
            <person name="Ozanne C."/>
            <person name="Richard G.-F."/>
            <person name="Sacerdot C."/>
            <person name="Straub M.-L."/>
            <person name="Talla E."/>
        </authorList>
    </citation>
    <scope>NUCLEOTIDE SEQUENCE [LARGE SCALE GENOMIC DNA]</scope>
    <source>
        <strain evidence="3">ATCC 56472 / CBS 6340 / NRRL Y-8284</strain>
    </source>
</reference>
<dbReference type="KEGG" id="lth:KLTH0D14564g"/>
<dbReference type="SUPFAM" id="SSF56815">
    <property type="entry name" value="Sec1/munc18-like (SM) proteins"/>
    <property type="match status" value="1"/>
</dbReference>
<dbReference type="Gene3D" id="3.40.50.1910">
    <property type="match status" value="2"/>
</dbReference>
<dbReference type="Proteomes" id="UP000002036">
    <property type="component" value="Chromosome D"/>
</dbReference>
<keyword evidence="3" id="KW-1185">Reference proteome</keyword>
<dbReference type="InterPro" id="IPR043155">
    <property type="entry name" value="VPS33_dom3b"/>
</dbReference>
<dbReference type="InterPro" id="IPR036045">
    <property type="entry name" value="Sec1-like_sf"/>
</dbReference>
<dbReference type="Gene3D" id="1.25.40.850">
    <property type="match status" value="1"/>
</dbReference>
<comment type="similarity">
    <text evidence="1">Belongs to the STXBP/unc-18/SEC1 family.</text>
</comment>
<dbReference type="EMBL" id="CU928168">
    <property type="protein sequence ID" value="CAR22905.1"/>
    <property type="molecule type" value="Genomic_DNA"/>
</dbReference>
<organism evidence="2 3">
    <name type="scientific">Lachancea thermotolerans (strain ATCC 56472 / CBS 6340 / NRRL Y-8284)</name>
    <name type="common">Yeast</name>
    <name type="synonym">Kluyveromyces thermotolerans</name>
    <dbReference type="NCBI Taxonomy" id="559295"/>
    <lineage>
        <taxon>Eukaryota</taxon>
        <taxon>Fungi</taxon>
        <taxon>Dikarya</taxon>
        <taxon>Ascomycota</taxon>
        <taxon>Saccharomycotina</taxon>
        <taxon>Saccharomycetes</taxon>
        <taxon>Saccharomycetales</taxon>
        <taxon>Saccharomycetaceae</taxon>
        <taxon>Lachancea</taxon>
    </lineage>
</organism>
<proteinExistence type="inferred from homology"/>
<accession>C5DFF0</accession>
<dbReference type="HOGENOM" id="CLU_398604_0_0_1"/>
<dbReference type="RefSeq" id="XP_002553343.1">
    <property type="nucleotide sequence ID" value="XM_002553297.1"/>
</dbReference>
<dbReference type="OMA" id="AYCGVVP"/>
<dbReference type="eggNOG" id="KOG1302">
    <property type="taxonomic scope" value="Eukaryota"/>
</dbReference>
<name>C5DFF0_LACTC</name>
<dbReference type="GeneID" id="8295587"/>
<dbReference type="Gene3D" id="3.40.50.2060">
    <property type="match status" value="1"/>
</dbReference>
<dbReference type="AlphaFoldDB" id="C5DFF0"/>
<dbReference type="InParanoid" id="C5DFF0"/>
<dbReference type="InterPro" id="IPR043154">
    <property type="entry name" value="Sec-1-like_dom1"/>
</dbReference>
<evidence type="ECO:0000313" key="3">
    <source>
        <dbReference type="Proteomes" id="UP000002036"/>
    </source>
</evidence>
<dbReference type="InterPro" id="IPR027482">
    <property type="entry name" value="Sec1-like_dom2"/>
</dbReference>
<evidence type="ECO:0000256" key="1">
    <source>
        <dbReference type="ARBA" id="ARBA00009884"/>
    </source>
</evidence>
<dbReference type="STRING" id="559295.C5DFF0"/>
<dbReference type="PANTHER" id="PTHR11679">
    <property type="entry name" value="VESICLE PROTEIN SORTING-ASSOCIATED"/>
    <property type="match status" value="1"/>
</dbReference>